<evidence type="ECO:0000256" key="2">
    <source>
        <dbReference type="ARBA" id="ARBA00022723"/>
    </source>
</evidence>
<feature type="region of interest" description="Disordered" evidence="6">
    <location>
        <begin position="501"/>
        <end position="526"/>
    </location>
</feature>
<dbReference type="GO" id="GO:0004497">
    <property type="term" value="F:monooxygenase activity"/>
    <property type="evidence" value="ECO:0007669"/>
    <property type="project" value="UniProtKB-ARBA"/>
</dbReference>
<evidence type="ECO:0000256" key="1">
    <source>
        <dbReference type="ARBA" id="ARBA00022714"/>
    </source>
</evidence>
<evidence type="ECO:0000259" key="7">
    <source>
        <dbReference type="PROSITE" id="PS51296"/>
    </source>
</evidence>
<dbReference type="GO" id="GO:0016020">
    <property type="term" value="C:membrane"/>
    <property type="evidence" value="ECO:0007669"/>
    <property type="project" value="InterPro"/>
</dbReference>
<proteinExistence type="predicted"/>
<gene>
    <name evidence="8" type="ORF">FYC51_05925</name>
</gene>
<keyword evidence="2" id="KW-0479">Metal-binding</keyword>
<dbReference type="SUPFAM" id="SSF50022">
    <property type="entry name" value="ISP domain"/>
    <property type="match status" value="1"/>
</dbReference>
<dbReference type="InterPro" id="IPR036188">
    <property type="entry name" value="FAD/NAD-bd_sf"/>
</dbReference>
<keyword evidence="3" id="KW-0408">Iron</keyword>
<keyword evidence="5" id="KW-1015">Disulfide bond</keyword>
<evidence type="ECO:0000313" key="9">
    <source>
        <dbReference type="Proteomes" id="UP000325243"/>
    </source>
</evidence>
<dbReference type="AlphaFoldDB" id="A0A5S4V5B8"/>
<dbReference type="Proteomes" id="UP000325243">
    <property type="component" value="Unassembled WGS sequence"/>
</dbReference>
<dbReference type="Pfam" id="PF00355">
    <property type="entry name" value="Rieske"/>
    <property type="match status" value="1"/>
</dbReference>
<dbReference type="PROSITE" id="PS51296">
    <property type="entry name" value="RIESKE"/>
    <property type="match status" value="1"/>
</dbReference>
<dbReference type="Gene3D" id="3.30.9.10">
    <property type="entry name" value="D-Amino Acid Oxidase, subunit A, domain 2"/>
    <property type="match status" value="1"/>
</dbReference>
<dbReference type="InterPro" id="IPR017941">
    <property type="entry name" value="Rieske_2Fe-2S"/>
</dbReference>
<dbReference type="GO" id="GO:0046872">
    <property type="term" value="F:metal ion binding"/>
    <property type="evidence" value="ECO:0007669"/>
    <property type="project" value="UniProtKB-KW"/>
</dbReference>
<dbReference type="EMBL" id="VSSB01000001">
    <property type="protein sequence ID" value="TYL53229.1"/>
    <property type="molecule type" value="Genomic_DNA"/>
</dbReference>
<evidence type="ECO:0000256" key="6">
    <source>
        <dbReference type="SAM" id="MobiDB-lite"/>
    </source>
</evidence>
<dbReference type="RefSeq" id="WP_148732699.1">
    <property type="nucleotide sequence ID" value="NZ_VSSB01000001.1"/>
</dbReference>
<reference evidence="8 9" key="1">
    <citation type="submission" date="2019-08" db="EMBL/GenBank/DDBJ databases">
        <authorList>
            <person name="Hu J."/>
        </authorList>
    </citation>
    <scope>NUCLEOTIDE SEQUENCE [LARGE SCALE GENOMIC DNA]</scope>
    <source>
        <strain evidence="8 9">NEAU-184</strain>
    </source>
</reference>
<dbReference type="GO" id="GO:0051537">
    <property type="term" value="F:2 iron, 2 sulfur cluster binding"/>
    <property type="evidence" value="ECO:0007669"/>
    <property type="project" value="UniProtKB-KW"/>
</dbReference>
<feature type="domain" description="Rieske" evidence="7">
    <location>
        <begin position="427"/>
        <end position="520"/>
    </location>
</feature>
<evidence type="ECO:0000256" key="3">
    <source>
        <dbReference type="ARBA" id="ARBA00023004"/>
    </source>
</evidence>
<evidence type="ECO:0000313" key="8">
    <source>
        <dbReference type="EMBL" id="TYL53229.1"/>
    </source>
</evidence>
<dbReference type="InterPro" id="IPR036922">
    <property type="entry name" value="Rieske_2Fe-2S_sf"/>
</dbReference>
<name>A0A5S4V5B8_9MICO</name>
<protein>
    <submittedName>
        <fullName evidence="8">FAD-dependent oxidoreductase</fullName>
    </submittedName>
</protein>
<dbReference type="GO" id="GO:0005737">
    <property type="term" value="C:cytoplasm"/>
    <property type="evidence" value="ECO:0007669"/>
    <property type="project" value="TreeGrafter"/>
</dbReference>
<dbReference type="PRINTS" id="PR00162">
    <property type="entry name" value="RIESKE"/>
</dbReference>
<evidence type="ECO:0000256" key="4">
    <source>
        <dbReference type="ARBA" id="ARBA00023014"/>
    </source>
</evidence>
<dbReference type="Gene3D" id="3.50.50.60">
    <property type="entry name" value="FAD/NAD(P)-binding domain"/>
    <property type="match status" value="1"/>
</dbReference>
<dbReference type="SUPFAM" id="SSF51905">
    <property type="entry name" value="FAD/NAD(P)-binding domain"/>
    <property type="match status" value="1"/>
</dbReference>
<dbReference type="GO" id="GO:0016705">
    <property type="term" value="F:oxidoreductase activity, acting on paired donors, with incorporation or reduction of molecular oxygen"/>
    <property type="evidence" value="ECO:0007669"/>
    <property type="project" value="UniProtKB-ARBA"/>
</dbReference>
<keyword evidence="9" id="KW-1185">Reference proteome</keyword>
<keyword evidence="1" id="KW-0001">2Fe-2S</keyword>
<comment type="caution">
    <text evidence="8">The sequence shown here is derived from an EMBL/GenBank/DDBJ whole genome shotgun (WGS) entry which is preliminary data.</text>
</comment>
<dbReference type="InterPro" id="IPR005805">
    <property type="entry name" value="Rieske_Fe-S_prot_C"/>
</dbReference>
<accession>A0A5S4V5B8</accession>
<evidence type="ECO:0000256" key="5">
    <source>
        <dbReference type="ARBA" id="ARBA00023157"/>
    </source>
</evidence>
<keyword evidence="4" id="KW-0411">Iron-sulfur</keyword>
<dbReference type="Pfam" id="PF01266">
    <property type="entry name" value="DAO"/>
    <property type="match status" value="1"/>
</dbReference>
<dbReference type="InterPro" id="IPR006076">
    <property type="entry name" value="FAD-dep_OxRdtase"/>
</dbReference>
<dbReference type="Gene3D" id="2.102.10.10">
    <property type="entry name" value="Rieske [2Fe-2S] iron-sulphur domain"/>
    <property type="match status" value="1"/>
</dbReference>
<sequence length="526" mass="55811">MGSLWRDLAAAAANGDAAPTARYEGAVSPGERFDVAVVGAGITGLSTALTLVDAGMRVVVLEARDVGALASGLNTGKASVLQGAMLQRLRAAHPARLARAYVEANLDGQALIADFAQHHGVPYTEETAYSFATSDDGLRTVDREFAAATEAGLPVERVERMPLPFPFAGGVALPGQLGLDPYRLLVAMARAFVAAGGVLLEDMRVQGVHAGRPVELHTPNGVVRADAAVIATGHPVLNRGLYFAKVRPSRSYLTTYRVDGPLPEGLFISVDGETRSLRTAPDLDADAPPLLMVGGNHHAPGRVPSTEAKVQDLVDWTGRHFPRAELTHRWAAQDYHSANLIPFVGRMPRGSGRVWVATGYAKWGLTNGAAAGIRISEEILGVPWRERRPWIRVIGSRTTMPSDLGRGVAEGSRVGKWIAVGWAEAEGRRAPAERPGEGQGVVVTRGGVPHGISTVDGRTVAVRAVCTHLGGVLQWNDAECTWDCPLHGSRFEASGVRIEGPAVHDLPEEPRMPRSAGVKGRSLPDA</sequence>
<dbReference type="PANTHER" id="PTHR13847:SF274">
    <property type="entry name" value="RIESKE 2FE-2S IRON-SULFUR PROTEIN YHFW-RELATED"/>
    <property type="match status" value="1"/>
</dbReference>
<dbReference type="PANTHER" id="PTHR13847">
    <property type="entry name" value="SARCOSINE DEHYDROGENASE-RELATED"/>
    <property type="match status" value="1"/>
</dbReference>
<organism evidence="8 9">
    <name type="scientific">Agromyces mariniharenae</name>
    <dbReference type="NCBI Taxonomy" id="2604423"/>
    <lineage>
        <taxon>Bacteria</taxon>
        <taxon>Bacillati</taxon>
        <taxon>Actinomycetota</taxon>
        <taxon>Actinomycetes</taxon>
        <taxon>Micrococcales</taxon>
        <taxon>Microbacteriaceae</taxon>
        <taxon>Agromyces</taxon>
    </lineage>
</organism>